<protein>
    <submittedName>
        <fullName evidence="5">Trichohyalin like 1</fullName>
    </submittedName>
</protein>
<sequence length="900" mass="99838">MPRLLRDVLCVIEIFHKYARGNGDEAVLTCRELKQLIRGEFGDILQPRVIHSMERDLNLQDTDSNDTISFDEFILAIFSLLNFCYLDIQSSLNSEPRQVSKLEKSDDMDLQTTSGTGQQKEGPSPTQKTVVIPSVMASSPQLSPKKRGVVDYNRVDPQGDTTTHKLPVEASGHSDPKHQHLEGSEQSQKVAQDVRATGDSGAQLETNKPTTGSTQISSLIKWEGQDKEILREGNKPVREQSDTKTREEFREQEGKLETQNYPPEETTERPSEDQKVAGEKGGKEHSKTQELPLQRKDEPSSDYVDLSEQAAAQKPFRTQKSTDPEDGSRTAVTQEPEEDASRMLPETKNLAEPEDDGRTSETQEPPVQGKEYETKDQPVQGDSRNVSETPTVRAERKELRGPEVLQTAGQKESERRTQSLALEGQAEDGKYWELQELSSKEKNAEEDSKTQELSSEGGDQKHFETEGAISPEEESRHAEENTVEALENSKNASAAEGIPGARERTQELIPFEKQSGEKNKRVTKTHNKPVKEDDGYQGEDPEPIVTHFGEGSSETLSSLTPEGGNSSLETSDLPVQGESQSQINPPRASEQGSHNNNRDTQKHVALGEKSRIQEAAVLAVRGEDDQLTREQAWPVGEEHKSQGSGAKGPGPAVEHDRHPEVQESTVGDDNRKALETEIPDALNVGFTDQLPLRQLPSEKDSRKELKVQGSSTKEEEDGAPETLVKNLVEYNSVSPKEPATLEGDECPQDLAGKQNLAKKAHDSSVPKSGLKERMQRDQELYSVEKDAVHSSPLYKYLQEKILQQIDITQKEHQDQVQTASVSSPELRNDQISAFLTSESSDCPVFFIGSQALQQGTREFLLDEDPANAQLASAPQALEDKQGHPQREELDPQREASTPKQ</sequence>
<dbReference type="SMART" id="SM01394">
    <property type="entry name" value="S_100"/>
    <property type="match status" value="1"/>
</dbReference>
<dbReference type="InterPro" id="IPR018247">
    <property type="entry name" value="EF_Hand_1_Ca_BS"/>
</dbReference>
<dbReference type="InterPro" id="IPR011992">
    <property type="entry name" value="EF-hand-dom_pair"/>
</dbReference>
<feature type="compositionally biased region" description="Basic and acidic residues" evidence="3">
    <location>
        <begin position="596"/>
        <end position="612"/>
    </location>
</feature>
<keyword evidence="2" id="KW-0106">Calcium</keyword>
<feature type="compositionally biased region" description="Basic and acidic residues" evidence="3">
    <location>
        <begin position="696"/>
        <end position="706"/>
    </location>
</feature>
<reference evidence="5" key="2">
    <citation type="submission" date="2025-09" db="UniProtKB">
        <authorList>
            <consortium name="Ensembl"/>
        </authorList>
    </citation>
    <scope>IDENTIFICATION</scope>
</reference>
<organism evidence="5 6">
    <name type="scientific">Catagonus wagneri</name>
    <name type="common">Chacoan peccary</name>
    <dbReference type="NCBI Taxonomy" id="51154"/>
    <lineage>
        <taxon>Eukaryota</taxon>
        <taxon>Metazoa</taxon>
        <taxon>Chordata</taxon>
        <taxon>Craniata</taxon>
        <taxon>Vertebrata</taxon>
        <taxon>Euteleostomi</taxon>
        <taxon>Mammalia</taxon>
        <taxon>Eutheria</taxon>
        <taxon>Laurasiatheria</taxon>
        <taxon>Artiodactyla</taxon>
        <taxon>Suina</taxon>
        <taxon>Tayassuidae</taxon>
        <taxon>Catagonus</taxon>
    </lineage>
</organism>
<dbReference type="Gene3D" id="1.10.238.10">
    <property type="entry name" value="EF-hand"/>
    <property type="match status" value="1"/>
</dbReference>
<feature type="compositionally biased region" description="Polar residues" evidence="3">
    <location>
        <begin position="110"/>
        <end position="129"/>
    </location>
</feature>
<dbReference type="PROSITE" id="PS00018">
    <property type="entry name" value="EF_HAND_1"/>
    <property type="match status" value="1"/>
</dbReference>
<evidence type="ECO:0000313" key="5">
    <source>
        <dbReference type="Ensembl" id="ENSCWAP00000003878.1"/>
    </source>
</evidence>
<feature type="compositionally biased region" description="Polar residues" evidence="3">
    <location>
        <begin position="203"/>
        <end position="218"/>
    </location>
</feature>
<feature type="compositionally biased region" description="Basic and acidic residues" evidence="3">
    <location>
        <begin position="223"/>
        <end position="256"/>
    </location>
</feature>
<feature type="compositionally biased region" description="Polar residues" evidence="3">
    <location>
        <begin position="577"/>
        <end position="595"/>
    </location>
</feature>
<evidence type="ECO:0000259" key="4">
    <source>
        <dbReference type="SMART" id="SM01394"/>
    </source>
</evidence>
<dbReference type="InterPro" id="IPR013787">
    <property type="entry name" value="S100_Ca-bd_sub"/>
</dbReference>
<dbReference type="InterPro" id="IPR042937">
    <property type="entry name" value="TCHHL1"/>
</dbReference>
<dbReference type="PANTHER" id="PTHR47612">
    <property type="entry name" value="TRICHOHYALIN-LIKE PROTEIN 1"/>
    <property type="match status" value="1"/>
</dbReference>
<keyword evidence="6" id="KW-1185">Reference proteome</keyword>
<feature type="region of interest" description="Disordered" evidence="3">
    <location>
        <begin position="95"/>
        <end position="722"/>
    </location>
</feature>
<dbReference type="SUPFAM" id="SSF47473">
    <property type="entry name" value="EF-hand"/>
    <property type="match status" value="1"/>
</dbReference>
<dbReference type="GO" id="GO:0046914">
    <property type="term" value="F:transition metal ion binding"/>
    <property type="evidence" value="ECO:0007669"/>
    <property type="project" value="InterPro"/>
</dbReference>
<gene>
    <name evidence="5" type="primary">TCHHL1</name>
</gene>
<evidence type="ECO:0000256" key="1">
    <source>
        <dbReference type="ARBA" id="ARBA00022723"/>
    </source>
</evidence>
<feature type="compositionally biased region" description="Basic and acidic residues" evidence="3">
    <location>
        <begin position="98"/>
        <end position="107"/>
    </location>
</feature>
<reference evidence="5" key="1">
    <citation type="submission" date="2025-08" db="UniProtKB">
        <authorList>
            <consortium name="Ensembl"/>
        </authorList>
    </citation>
    <scope>IDENTIFICATION</scope>
</reference>
<proteinExistence type="predicted"/>
<dbReference type="GeneTree" id="ENSGT00940000162966"/>
<evidence type="ECO:0000256" key="3">
    <source>
        <dbReference type="SAM" id="MobiDB-lite"/>
    </source>
</evidence>
<dbReference type="Proteomes" id="UP000694540">
    <property type="component" value="Unplaced"/>
</dbReference>
<feature type="compositionally biased region" description="Basic and acidic residues" evidence="3">
    <location>
        <begin position="759"/>
        <end position="778"/>
    </location>
</feature>
<evidence type="ECO:0000313" key="6">
    <source>
        <dbReference type="Proteomes" id="UP000694540"/>
    </source>
</evidence>
<feature type="region of interest" description="Disordered" evidence="3">
    <location>
        <begin position="862"/>
        <end position="900"/>
    </location>
</feature>
<feature type="compositionally biased region" description="Polar residues" evidence="3">
    <location>
        <begin position="552"/>
        <end position="570"/>
    </location>
</feature>
<feature type="compositionally biased region" description="Basic and acidic residues" evidence="3">
    <location>
        <begin position="427"/>
        <end position="450"/>
    </location>
</feature>
<evidence type="ECO:0000256" key="2">
    <source>
        <dbReference type="ARBA" id="ARBA00022837"/>
    </source>
</evidence>
<accession>A0A8C3VMD0</accession>
<dbReference type="CDD" id="cd00213">
    <property type="entry name" value="S-100"/>
    <property type="match status" value="1"/>
</dbReference>
<dbReference type="PANTHER" id="PTHR47612:SF1">
    <property type="entry name" value="TRICHOHYALIN-LIKE PROTEIN 1"/>
    <property type="match status" value="1"/>
</dbReference>
<name>A0A8C3VMD0_9CETA</name>
<feature type="compositionally biased region" description="Basic and acidic residues" evidence="3">
    <location>
        <begin position="877"/>
        <end position="893"/>
    </location>
</feature>
<feature type="compositionally biased region" description="Polar residues" evidence="3">
    <location>
        <begin position="380"/>
        <end position="390"/>
    </location>
</feature>
<feature type="compositionally biased region" description="Basic and acidic residues" evidence="3">
    <location>
        <begin position="162"/>
        <end position="183"/>
    </location>
</feature>
<dbReference type="Ensembl" id="ENSCWAT00000004206.1">
    <property type="protein sequence ID" value="ENSCWAP00000003878.1"/>
    <property type="gene ID" value="ENSCWAG00000003058.1"/>
</dbReference>
<dbReference type="Pfam" id="PF01023">
    <property type="entry name" value="S_100"/>
    <property type="match status" value="1"/>
</dbReference>
<keyword evidence="1" id="KW-0479">Metal-binding</keyword>
<dbReference type="AlphaFoldDB" id="A0A8C3VMD0"/>
<feature type="region of interest" description="Disordered" evidence="3">
    <location>
        <begin position="734"/>
        <end position="778"/>
    </location>
</feature>
<feature type="compositionally biased region" description="Basic and acidic residues" evidence="3">
    <location>
        <begin position="266"/>
        <end position="299"/>
    </location>
</feature>
<feature type="domain" description="S100/CaBP-9k-type calcium binding subdomain" evidence="4">
    <location>
        <begin position="4"/>
        <end position="46"/>
    </location>
</feature>
<dbReference type="InterPro" id="IPR034325">
    <property type="entry name" value="S-100_dom"/>
</dbReference>